<dbReference type="AlphaFoldDB" id="A0A543NFV6"/>
<dbReference type="GO" id="GO:0009228">
    <property type="term" value="P:thiamine biosynthetic process"/>
    <property type="evidence" value="ECO:0007669"/>
    <property type="project" value="UniProtKB-KW"/>
</dbReference>
<feature type="binding site" evidence="1">
    <location>
        <position position="78"/>
    </location>
    <ligand>
        <name>Mg(2+)</name>
        <dbReference type="ChEBI" id="CHEBI:18420"/>
        <label>2</label>
    </ligand>
</feature>
<dbReference type="EMBL" id="VFQC01000001">
    <property type="protein sequence ID" value="TQN30684.1"/>
    <property type="molecule type" value="Genomic_DNA"/>
</dbReference>
<comment type="similarity">
    <text evidence="1">Belongs to the thiamine-monophosphate kinase family.</text>
</comment>
<dbReference type="NCBIfam" id="TIGR01379">
    <property type="entry name" value="thiL"/>
    <property type="match status" value="1"/>
</dbReference>
<feature type="binding site" evidence="1">
    <location>
        <position position="33"/>
    </location>
    <ligand>
        <name>Mg(2+)</name>
        <dbReference type="ChEBI" id="CHEBI:18420"/>
        <label>4</label>
    </ligand>
</feature>
<proteinExistence type="inferred from homology"/>
<keyword evidence="1" id="KW-0479">Metal-binding</keyword>
<dbReference type="InterPro" id="IPR006283">
    <property type="entry name" value="ThiL-like"/>
</dbReference>
<accession>A0A543NFV6</accession>
<organism evidence="4 5">
    <name type="scientific">Haloactinospora alba</name>
    <dbReference type="NCBI Taxonomy" id="405555"/>
    <lineage>
        <taxon>Bacteria</taxon>
        <taxon>Bacillati</taxon>
        <taxon>Actinomycetota</taxon>
        <taxon>Actinomycetes</taxon>
        <taxon>Streptosporangiales</taxon>
        <taxon>Nocardiopsidaceae</taxon>
        <taxon>Haloactinospora</taxon>
    </lineage>
</organism>
<dbReference type="UniPathway" id="UPA00060">
    <property type="reaction ID" value="UER00142"/>
</dbReference>
<feature type="binding site" evidence="1">
    <location>
        <position position="47"/>
    </location>
    <ligand>
        <name>Mg(2+)</name>
        <dbReference type="ChEBI" id="CHEBI:18420"/>
        <label>4</label>
    </ligand>
</feature>
<feature type="binding site" evidence="1">
    <location>
        <position position="272"/>
    </location>
    <ligand>
        <name>substrate</name>
    </ligand>
</feature>
<name>A0A543NFV6_9ACTN</name>
<feature type="binding site" evidence="1">
    <location>
        <position position="78"/>
    </location>
    <ligand>
        <name>Mg(2+)</name>
        <dbReference type="ChEBI" id="CHEBI:18420"/>
        <label>4</label>
    </ligand>
</feature>
<feature type="binding site" evidence="1">
    <location>
        <position position="215"/>
    </location>
    <ligand>
        <name>ATP</name>
        <dbReference type="ChEBI" id="CHEBI:30616"/>
    </ligand>
</feature>
<evidence type="ECO:0000313" key="4">
    <source>
        <dbReference type="EMBL" id="TQN30684.1"/>
    </source>
</evidence>
<comment type="caution">
    <text evidence="1">Lacks conserved residue(s) required for the propagation of feature annotation.</text>
</comment>
<gene>
    <name evidence="1" type="primary">thiL</name>
    <name evidence="4" type="ORF">FHX37_0566</name>
</gene>
<feature type="binding site" evidence="1">
    <location>
        <position position="33"/>
    </location>
    <ligand>
        <name>Mg(2+)</name>
        <dbReference type="ChEBI" id="CHEBI:18420"/>
        <label>3</label>
    </ligand>
</feature>
<keyword evidence="1" id="KW-0784">Thiamine biosynthesis</keyword>
<dbReference type="SUPFAM" id="SSF56042">
    <property type="entry name" value="PurM C-terminal domain-like"/>
    <property type="match status" value="1"/>
</dbReference>
<feature type="domain" description="PurM-like N-terminal" evidence="2">
    <location>
        <begin position="31"/>
        <end position="141"/>
    </location>
</feature>
<feature type="domain" description="PurM-like C-terminal" evidence="3">
    <location>
        <begin position="155"/>
        <end position="243"/>
    </location>
</feature>
<feature type="binding site" evidence="1">
    <location>
        <position position="56"/>
    </location>
    <ligand>
        <name>substrate</name>
    </ligand>
</feature>
<dbReference type="Pfam" id="PF02769">
    <property type="entry name" value="AIRS_C"/>
    <property type="match status" value="1"/>
</dbReference>
<evidence type="ECO:0000259" key="3">
    <source>
        <dbReference type="Pfam" id="PF02769"/>
    </source>
</evidence>
<dbReference type="EC" id="2.7.4.16" evidence="1"/>
<dbReference type="InterPro" id="IPR036676">
    <property type="entry name" value="PurM-like_C_sf"/>
</dbReference>
<feature type="binding site" evidence="1">
    <location>
        <position position="48"/>
    </location>
    <ligand>
        <name>Mg(2+)</name>
        <dbReference type="ChEBI" id="CHEBI:18420"/>
        <label>1</label>
    </ligand>
</feature>
<feature type="binding site" evidence="1">
    <location>
        <position position="49"/>
    </location>
    <ligand>
        <name>Mg(2+)</name>
        <dbReference type="ChEBI" id="CHEBI:18420"/>
        <label>2</label>
    </ligand>
</feature>
<dbReference type="PANTHER" id="PTHR30270">
    <property type="entry name" value="THIAMINE-MONOPHOSPHATE KINASE"/>
    <property type="match status" value="1"/>
</dbReference>
<evidence type="ECO:0000313" key="5">
    <source>
        <dbReference type="Proteomes" id="UP000317422"/>
    </source>
</evidence>
<keyword evidence="1" id="KW-0460">Magnesium</keyword>
<sequence>MRTIGELGEPGLIGRVSAKFPQTADVIIGPGDDAAVTSAPDNRVVSSTDLLIEGRHFRRDWSSARDVGHKAVAQNFADIAAMGARPTGLLLGFAVPDDLPVAWVDGFADGIAAECATAGGAVVGGDTVGAPAVTVAITALGDLGGAEAVRRSGARPGDTVAVTGNLGLSAAGYALLRAGADGPDEALAEHRRPSPPYPQGPRAAALGASAMIDISDGLAHDLGHVARASGVAVALDSSALVPPAGLRSAVERLAELGGGHRGVREFMVAGGEDHALAATFPPGTGPPDGWTTVGAVREGQGVTVDGRTPPPTSWNHFG</sequence>
<feature type="binding site" evidence="1">
    <location>
        <position position="126"/>
    </location>
    <ligand>
        <name>Mg(2+)</name>
        <dbReference type="ChEBI" id="CHEBI:18420"/>
        <label>1</label>
    </ligand>
</feature>
<feature type="binding site" evidence="1">
    <location>
        <position position="314"/>
    </location>
    <ligand>
        <name>substrate</name>
    </ligand>
</feature>
<comment type="caution">
    <text evidence="4">The sequence shown here is derived from an EMBL/GenBank/DDBJ whole genome shotgun (WGS) entry which is preliminary data.</text>
</comment>
<dbReference type="NCBIfam" id="NF004351">
    <property type="entry name" value="PRK05731.1-4"/>
    <property type="match status" value="1"/>
</dbReference>
<reference evidence="4 5" key="1">
    <citation type="submission" date="2019-06" db="EMBL/GenBank/DDBJ databases">
        <title>Sequencing the genomes of 1000 actinobacteria strains.</title>
        <authorList>
            <person name="Klenk H.-P."/>
        </authorList>
    </citation>
    <scope>NUCLEOTIDE SEQUENCE [LARGE SCALE GENOMIC DNA]</scope>
    <source>
        <strain evidence="4 5">DSM 45015</strain>
    </source>
</reference>
<dbReference type="GO" id="GO:0000287">
    <property type="term" value="F:magnesium ion binding"/>
    <property type="evidence" value="ECO:0007669"/>
    <property type="project" value="UniProtKB-UniRule"/>
</dbReference>
<dbReference type="HAMAP" id="MF_02128">
    <property type="entry name" value="TMP_kinase"/>
    <property type="match status" value="1"/>
</dbReference>
<dbReference type="PANTHER" id="PTHR30270:SF0">
    <property type="entry name" value="THIAMINE-MONOPHOSPHATE KINASE"/>
    <property type="match status" value="1"/>
</dbReference>
<dbReference type="CDD" id="cd02194">
    <property type="entry name" value="ThiL"/>
    <property type="match status" value="1"/>
</dbReference>
<feature type="binding site" evidence="1">
    <location>
        <begin position="125"/>
        <end position="126"/>
    </location>
    <ligand>
        <name>ATP</name>
        <dbReference type="ChEBI" id="CHEBI:30616"/>
    </ligand>
</feature>
<feature type="binding site" evidence="1">
    <location>
        <position position="216"/>
    </location>
    <ligand>
        <name>Mg(2+)</name>
        <dbReference type="ChEBI" id="CHEBI:18420"/>
        <label>5</label>
    </ligand>
</feature>
<feature type="binding site" evidence="1">
    <location>
        <position position="49"/>
    </location>
    <ligand>
        <name>Mg(2+)</name>
        <dbReference type="ChEBI" id="CHEBI:18420"/>
        <label>1</label>
    </ligand>
</feature>
<dbReference type="Proteomes" id="UP000317422">
    <property type="component" value="Unassembled WGS sequence"/>
</dbReference>
<dbReference type="InterPro" id="IPR036921">
    <property type="entry name" value="PurM-like_N_sf"/>
</dbReference>
<dbReference type="GO" id="GO:0009229">
    <property type="term" value="P:thiamine diphosphate biosynthetic process"/>
    <property type="evidence" value="ECO:0007669"/>
    <property type="project" value="UniProtKB-UniRule"/>
</dbReference>
<comment type="function">
    <text evidence="1">Catalyzes the ATP-dependent phosphorylation of thiamine-monophosphate (TMP) to form thiamine-pyrophosphate (TPP), the active form of vitamin B1.</text>
</comment>
<keyword evidence="1" id="KW-0547">Nucleotide-binding</keyword>
<comment type="catalytic activity">
    <reaction evidence="1">
        <text>thiamine phosphate + ATP = thiamine diphosphate + ADP</text>
        <dbReference type="Rhea" id="RHEA:15913"/>
        <dbReference type="ChEBI" id="CHEBI:30616"/>
        <dbReference type="ChEBI" id="CHEBI:37575"/>
        <dbReference type="ChEBI" id="CHEBI:58937"/>
        <dbReference type="ChEBI" id="CHEBI:456216"/>
        <dbReference type="EC" id="2.7.4.16"/>
    </reaction>
</comment>
<dbReference type="Pfam" id="PF00586">
    <property type="entry name" value="AIRS"/>
    <property type="match status" value="1"/>
</dbReference>
<keyword evidence="1" id="KW-0808">Transferase</keyword>
<dbReference type="InterPro" id="IPR010918">
    <property type="entry name" value="PurM-like_C_dom"/>
</dbReference>
<dbReference type="Gene3D" id="3.30.1330.10">
    <property type="entry name" value="PurM-like, N-terminal domain"/>
    <property type="match status" value="1"/>
</dbReference>
<dbReference type="GO" id="GO:0009030">
    <property type="term" value="F:thiamine-phosphate kinase activity"/>
    <property type="evidence" value="ECO:0007669"/>
    <property type="project" value="UniProtKB-UniRule"/>
</dbReference>
<dbReference type="PIRSF" id="PIRSF005303">
    <property type="entry name" value="Thiam_monoph_kin"/>
    <property type="match status" value="1"/>
</dbReference>
<dbReference type="GO" id="GO:0005524">
    <property type="term" value="F:ATP binding"/>
    <property type="evidence" value="ECO:0007669"/>
    <property type="project" value="UniProtKB-UniRule"/>
</dbReference>
<feature type="binding site" evidence="1">
    <location>
        <position position="78"/>
    </location>
    <ligand>
        <name>Mg(2+)</name>
        <dbReference type="ChEBI" id="CHEBI:18420"/>
        <label>3</label>
    </ligand>
</feature>
<comment type="miscellaneous">
    <text evidence="1">Reaction mechanism of ThiL seems to utilize a direct, inline transfer of the gamma-phosphate of ATP to TMP rather than a phosphorylated enzyme intermediate.</text>
</comment>
<dbReference type="Gene3D" id="3.90.650.10">
    <property type="entry name" value="PurM-like C-terminal domain"/>
    <property type="match status" value="1"/>
</dbReference>
<keyword evidence="1" id="KW-0067">ATP-binding</keyword>
<keyword evidence="1 4" id="KW-0418">Kinase</keyword>
<evidence type="ECO:0000256" key="1">
    <source>
        <dbReference type="HAMAP-Rule" id="MF_02128"/>
    </source>
</evidence>
<feature type="binding site" evidence="1">
    <location>
        <position position="213"/>
    </location>
    <ligand>
        <name>Mg(2+)</name>
        <dbReference type="ChEBI" id="CHEBI:18420"/>
        <label>3</label>
    </ligand>
</feature>
<keyword evidence="5" id="KW-1185">Reference proteome</keyword>
<evidence type="ECO:0000259" key="2">
    <source>
        <dbReference type="Pfam" id="PF00586"/>
    </source>
</evidence>
<comment type="pathway">
    <text evidence="1">Cofactor biosynthesis; thiamine diphosphate biosynthesis; thiamine diphosphate from thiamine phosphate: step 1/1.</text>
</comment>
<dbReference type="InterPro" id="IPR016188">
    <property type="entry name" value="PurM-like_N"/>
</dbReference>
<protein>
    <recommendedName>
        <fullName evidence="1">Thiamine-monophosphate kinase</fullName>
        <shortName evidence="1">TMP kinase</shortName>
        <shortName evidence="1">Thiamine-phosphate kinase</shortName>
        <ecNumber evidence="1">2.7.4.16</ecNumber>
    </recommendedName>
</protein>
<dbReference type="SUPFAM" id="SSF55326">
    <property type="entry name" value="PurM N-terminal domain-like"/>
    <property type="match status" value="1"/>
</dbReference>
<feature type="binding site" evidence="1">
    <location>
        <position position="151"/>
    </location>
    <ligand>
        <name>ATP</name>
        <dbReference type="ChEBI" id="CHEBI:30616"/>
    </ligand>
</feature>